<dbReference type="SMART" id="SM01118">
    <property type="entry name" value="CYTH"/>
    <property type="match status" value="1"/>
</dbReference>
<sequence>MASNNVEIEIKFPVSRALFQKVKKFLKAHAVFGGASKEKDSYFNHPHRDFLAGGHPTEYLRVRQRGGAGSFTYKNVYLNKFGSRTHSDEFESKVEEPGQVIKILKVLNFKKFLVVKKKRETYIFEGKYEIALDDVKDLGYFIEIEALDNAGGVQKTRRRIFEFSKELGIQKLRKTNGYVIDLMRKKGLIGEM</sequence>
<organism evidence="2 3">
    <name type="scientific">Candidatus Woesebacteria bacterium GWA1_41_8</name>
    <dbReference type="NCBI Taxonomy" id="1802471"/>
    <lineage>
        <taxon>Bacteria</taxon>
        <taxon>Candidatus Woeseibacteriota</taxon>
    </lineage>
</organism>
<evidence type="ECO:0000259" key="1">
    <source>
        <dbReference type="PROSITE" id="PS51707"/>
    </source>
</evidence>
<dbReference type="PANTHER" id="PTHR21028">
    <property type="entry name" value="SI:CH211-156B7.4"/>
    <property type="match status" value="1"/>
</dbReference>
<evidence type="ECO:0000313" key="3">
    <source>
        <dbReference type="Proteomes" id="UP000176198"/>
    </source>
</evidence>
<dbReference type="InterPro" id="IPR023577">
    <property type="entry name" value="CYTH_domain"/>
</dbReference>
<gene>
    <name evidence="2" type="ORF">A2115_01200</name>
</gene>
<dbReference type="PANTHER" id="PTHR21028:SF2">
    <property type="entry name" value="CYTH DOMAIN-CONTAINING PROTEIN"/>
    <property type="match status" value="1"/>
</dbReference>
<dbReference type="CDD" id="cd07890">
    <property type="entry name" value="CYTH-like_AC_IV-like"/>
    <property type="match status" value="1"/>
</dbReference>
<dbReference type="AlphaFoldDB" id="A0A1F7WIF7"/>
<protein>
    <recommendedName>
        <fullName evidence="1">CYTH domain-containing protein</fullName>
    </recommendedName>
</protein>
<dbReference type="Gene3D" id="2.40.320.10">
    <property type="entry name" value="Hypothetical Protein Pfu-838710-001"/>
    <property type="match status" value="1"/>
</dbReference>
<dbReference type="InterPro" id="IPR033469">
    <property type="entry name" value="CYTH-like_dom_sf"/>
</dbReference>
<dbReference type="PROSITE" id="PS51707">
    <property type="entry name" value="CYTH"/>
    <property type="match status" value="1"/>
</dbReference>
<name>A0A1F7WIF7_9BACT</name>
<dbReference type="Pfam" id="PF01928">
    <property type="entry name" value="CYTH"/>
    <property type="match status" value="1"/>
</dbReference>
<evidence type="ECO:0000313" key="2">
    <source>
        <dbReference type="EMBL" id="OGM02612.1"/>
    </source>
</evidence>
<dbReference type="STRING" id="1802471.A2115_01200"/>
<proteinExistence type="predicted"/>
<dbReference type="SUPFAM" id="SSF55154">
    <property type="entry name" value="CYTH-like phosphatases"/>
    <property type="match status" value="1"/>
</dbReference>
<feature type="domain" description="CYTH" evidence="1">
    <location>
        <begin position="5"/>
        <end position="185"/>
    </location>
</feature>
<dbReference type="EMBL" id="MGFJ01000019">
    <property type="protein sequence ID" value="OGM02612.1"/>
    <property type="molecule type" value="Genomic_DNA"/>
</dbReference>
<comment type="caution">
    <text evidence="2">The sequence shown here is derived from an EMBL/GenBank/DDBJ whole genome shotgun (WGS) entry which is preliminary data.</text>
</comment>
<dbReference type="NCBIfam" id="TIGR00318">
    <property type="entry name" value="cyaB"/>
    <property type="match status" value="1"/>
</dbReference>
<reference evidence="2 3" key="1">
    <citation type="journal article" date="2016" name="Nat. Commun.">
        <title>Thousands of microbial genomes shed light on interconnected biogeochemical processes in an aquifer system.</title>
        <authorList>
            <person name="Anantharaman K."/>
            <person name="Brown C.T."/>
            <person name="Hug L.A."/>
            <person name="Sharon I."/>
            <person name="Castelle C.J."/>
            <person name="Probst A.J."/>
            <person name="Thomas B.C."/>
            <person name="Singh A."/>
            <person name="Wilkins M.J."/>
            <person name="Karaoz U."/>
            <person name="Brodie E.L."/>
            <person name="Williams K.H."/>
            <person name="Hubbard S.S."/>
            <person name="Banfield J.F."/>
        </authorList>
    </citation>
    <scope>NUCLEOTIDE SEQUENCE [LARGE SCALE GENOMIC DNA]</scope>
</reference>
<accession>A0A1F7WIF7</accession>
<dbReference type="InterPro" id="IPR008173">
    <property type="entry name" value="Adenylyl_cyclase_CyaB"/>
</dbReference>
<dbReference type="Proteomes" id="UP000176198">
    <property type="component" value="Unassembled WGS sequence"/>
</dbReference>